<evidence type="ECO:0000313" key="3">
    <source>
        <dbReference type="EMBL" id="CAI2384689.1"/>
    </source>
</evidence>
<keyword evidence="2" id="KW-0472">Membrane</keyword>
<keyword evidence="2" id="KW-1133">Transmembrane helix</keyword>
<reference evidence="3" key="1">
    <citation type="submission" date="2023-07" db="EMBL/GenBank/DDBJ databases">
        <authorList>
            <consortium name="AG Swart"/>
            <person name="Singh M."/>
            <person name="Singh A."/>
            <person name="Seah K."/>
            <person name="Emmerich C."/>
        </authorList>
    </citation>
    <scope>NUCLEOTIDE SEQUENCE</scope>
    <source>
        <strain evidence="3">DP1</strain>
    </source>
</reference>
<feature type="region of interest" description="Disordered" evidence="1">
    <location>
        <begin position="89"/>
        <end position="115"/>
    </location>
</feature>
<feature type="transmembrane region" description="Helical" evidence="2">
    <location>
        <begin position="35"/>
        <end position="54"/>
    </location>
</feature>
<accession>A0AAD1Y560</accession>
<comment type="caution">
    <text evidence="3">The sequence shown here is derived from an EMBL/GenBank/DDBJ whole genome shotgun (WGS) entry which is preliminary data.</text>
</comment>
<organism evidence="3 4">
    <name type="scientific">Euplotes crassus</name>
    <dbReference type="NCBI Taxonomy" id="5936"/>
    <lineage>
        <taxon>Eukaryota</taxon>
        <taxon>Sar</taxon>
        <taxon>Alveolata</taxon>
        <taxon>Ciliophora</taxon>
        <taxon>Intramacronucleata</taxon>
        <taxon>Spirotrichea</taxon>
        <taxon>Hypotrichia</taxon>
        <taxon>Euplotida</taxon>
        <taxon>Euplotidae</taxon>
        <taxon>Moneuplotes</taxon>
    </lineage>
</organism>
<proteinExistence type="predicted"/>
<dbReference type="Proteomes" id="UP001295684">
    <property type="component" value="Unassembled WGS sequence"/>
</dbReference>
<evidence type="ECO:0000256" key="1">
    <source>
        <dbReference type="SAM" id="MobiDB-lite"/>
    </source>
</evidence>
<feature type="compositionally biased region" description="Basic residues" evidence="1">
    <location>
        <begin position="97"/>
        <end position="115"/>
    </location>
</feature>
<keyword evidence="4" id="KW-1185">Reference proteome</keyword>
<name>A0AAD1Y560_EUPCR</name>
<dbReference type="EMBL" id="CAMPGE010027025">
    <property type="protein sequence ID" value="CAI2384689.1"/>
    <property type="molecule type" value="Genomic_DNA"/>
</dbReference>
<feature type="region of interest" description="Disordered" evidence="1">
    <location>
        <begin position="1"/>
        <end position="23"/>
    </location>
</feature>
<evidence type="ECO:0000313" key="4">
    <source>
        <dbReference type="Proteomes" id="UP001295684"/>
    </source>
</evidence>
<dbReference type="AlphaFoldDB" id="A0AAD1Y560"/>
<keyword evidence="2" id="KW-0812">Transmembrane</keyword>
<feature type="compositionally biased region" description="Basic and acidic residues" evidence="1">
    <location>
        <begin position="1"/>
        <end position="20"/>
    </location>
</feature>
<evidence type="ECO:0000256" key="2">
    <source>
        <dbReference type="SAM" id="Phobius"/>
    </source>
</evidence>
<gene>
    <name evidence="3" type="ORF">ECRASSUSDP1_LOCUS26223</name>
</gene>
<sequence>MAKGKNSENKEKEQTKENKKQGSGLDFMGIDYFRTLYLALGFLIVALFATYLAVEDESVQKMLFYQGVLATLLFGVLIWFEGALTQCPEHGNEMKKTSKKKSSGNKKNSGKRKKN</sequence>
<feature type="transmembrane region" description="Helical" evidence="2">
    <location>
        <begin position="63"/>
        <end position="80"/>
    </location>
</feature>
<protein>
    <submittedName>
        <fullName evidence="3">Uncharacterized protein</fullName>
    </submittedName>
</protein>